<name>A0A1B7YKC8_COLHI</name>
<accession>A0A1B7YKC8</accession>
<comment type="caution">
    <text evidence="1">The sequence shown here is derived from an EMBL/GenBank/DDBJ whole genome shotgun (WGS) entry which is preliminary data.</text>
</comment>
<dbReference type="Proteomes" id="UP000092177">
    <property type="component" value="Chromosome 3"/>
</dbReference>
<dbReference type="KEGG" id="chig:CH63R_04817"/>
<keyword evidence="2" id="KW-1185">Reference proteome</keyword>
<evidence type="ECO:0000313" key="1">
    <source>
        <dbReference type="EMBL" id="OBR12521.1"/>
    </source>
</evidence>
<organism evidence="1 2">
    <name type="scientific">Colletotrichum higginsianum (strain IMI 349063)</name>
    <name type="common">Crucifer anthracnose fungus</name>
    <dbReference type="NCBI Taxonomy" id="759273"/>
    <lineage>
        <taxon>Eukaryota</taxon>
        <taxon>Fungi</taxon>
        <taxon>Dikarya</taxon>
        <taxon>Ascomycota</taxon>
        <taxon>Pezizomycotina</taxon>
        <taxon>Sordariomycetes</taxon>
        <taxon>Hypocreomycetidae</taxon>
        <taxon>Glomerellales</taxon>
        <taxon>Glomerellaceae</taxon>
        <taxon>Colletotrichum</taxon>
        <taxon>Colletotrichum destructivum species complex</taxon>
    </lineage>
</organism>
<dbReference type="GeneID" id="28863899"/>
<gene>
    <name evidence="1" type="ORF">CH63R_04817</name>
</gene>
<dbReference type="RefSeq" id="XP_018161038.1">
    <property type="nucleotide sequence ID" value="XM_018299792.1"/>
</dbReference>
<sequence>MTVAPYRPDKRYVPLFLPAILPTLPFDHKPRPPVQHNVQSRLKQHLPPVNFYSSSFTTSPRVPSRWAVDLRPNERWRLPIHLQGTAIFCPALPHLALPYPARPVLSYPVLSYRPDPFLFSAALRFDALQYPPGCVSSSYAP</sequence>
<protein>
    <submittedName>
        <fullName evidence="1">Uncharacterized protein</fullName>
    </submittedName>
</protein>
<dbReference type="AlphaFoldDB" id="A0A1B7YKC8"/>
<proteinExistence type="predicted"/>
<dbReference type="EMBL" id="LTAN01000003">
    <property type="protein sequence ID" value="OBR12521.1"/>
    <property type="molecule type" value="Genomic_DNA"/>
</dbReference>
<dbReference type="VEuPathDB" id="FungiDB:CH63R_04817"/>
<evidence type="ECO:0000313" key="2">
    <source>
        <dbReference type="Proteomes" id="UP000092177"/>
    </source>
</evidence>
<reference evidence="2" key="1">
    <citation type="journal article" date="2017" name="BMC Genomics">
        <title>Gapless genome assembly of Colletotrichum higginsianum reveals chromosome structure and association of transposable elements with secondary metabolite gene clusters.</title>
        <authorList>
            <person name="Dallery J.-F."/>
            <person name="Lapalu N."/>
            <person name="Zampounis A."/>
            <person name="Pigne S."/>
            <person name="Luyten I."/>
            <person name="Amselem J."/>
            <person name="Wittenberg A.H.J."/>
            <person name="Zhou S."/>
            <person name="de Queiroz M.V."/>
            <person name="Robin G.P."/>
            <person name="Auger A."/>
            <person name="Hainaut M."/>
            <person name="Henrissat B."/>
            <person name="Kim K.-T."/>
            <person name="Lee Y.-H."/>
            <person name="Lespinet O."/>
            <person name="Schwartz D.C."/>
            <person name="Thon M.R."/>
            <person name="O'Connell R.J."/>
        </authorList>
    </citation>
    <scope>NUCLEOTIDE SEQUENCE [LARGE SCALE GENOMIC DNA]</scope>
    <source>
        <strain evidence="2">IMI 349063</strain>
    </source>
</reference>